<evidence type="ECO:0000256" key="1">
    <source>
        <dbReference type="SAM" id="MobiDB-lite"/>
    </source>
</evidence>
<reference evidence="4" key="1">
    <citation type="journal article" date="2014" name="Proc. Natl. Acad. Sci. U.S.A.">
        <title>Extensive sampling of basidiomycete genomes demonstrates inadequacy of the white-rot/brown-rot paradigm for wood decay fungi.</title>
        <authorList>
            <person name="Riley R."/>
            <person name="Salamov A.A."/>
            <person name="Brown D.W."/>
            <person name="Nagy L.G."/>
            <person name="Floudas D."/>
            <person name="Held B.W."/>
            <person name="Levasseur A."/>
            <person name="Lombard V."/>
            <person name="Morin E."/>
            <person name="Otillar R."/>
            <person name="Lindquist E.A."/>
            <person name="Sun H."/>
            <person name="LaButti K.M."/>
            <person name="Schmutz J."/>
            <person name="Jabbour D."/>
            <person name="Luo H."/>
            <person name="Baker S.E."/>
            <person name="Pisabarro A.G."/>
            <person name="Walton J.D."/>
            <person name="Blanchette R.A."/>
            <person name="Henrissat B."/>
            <person name="Martin F."/>
            <person name="Cullen D."/>
            <person name="Hibbett D.S."/>
            <person name="Grigoriev I.V."/>
        </authorList>
    </citation>
    <scope>NUCLEOTIDE SEQUENCE [LARGE SCALE GENOMIC DNA]</scope>
    <source>
        <strain evidence="4">FD-172 SS1</strain>
    </source>
</reference>
<evidence type="ECO:0000313" key="3">
    <source>
        <dbReference type="EMBL" id="KDQ21309.1"/>
    </source>
</evidence>
<feature type="compositionally biased region" description="Basic and acidic residues" evidence="1">
    <location>
        <begin position="1038"/>
        <end position="1048"/>
    </location>
</feature>
<feature type="region of interest" description="Disordered" evidence="1">
    <location>
        <begin position="1"/>
        <end position="125"/>
    </location>
</feature>
<dbReference type="InParanoid" id="A0A067N0F6"/>
<feature type="region of interest" description="Disordered" evidence="1">
    <location>
        <begin position="1029"/>
        <end position="1054"/>
    </location>
</feature>
<feature type="compositionally biased region" description="Low complexity" evidence="1">
    <location>
        <begin position="88"/>
        <end position="108"/>
    </location>
</feature>
<organism evidence="3 4">
    <name type="scientific">Botryobasidium botryosum (strain FD-172 SS1)</name>
    <dbReference type="NCBI Taxonomy" id="930990"/>
    <lineage>
        <taxon>Eukaryota</taxon>
        <taxon>Fungi</taxon>
        <taxon>Dikarya</taxon>
        <taxon>Basidiomycota</taxon>
        <taxon>Agaricomycotina</taxon>
        <taxon>Agaricomycetes</taxon>
        <taxon>Cantharellales</taxon>
        <taxon>Botryobasidiaceae</taxon>
        <taxon>Botryobasidium</taxon>
    </lineage>
</organism>
<feature type="region of interest" description="Disordered" evidence="1">
    <location>
        <begin position="1069"/>
        <end position="1147"/>
    </location>
</feature>
<dbReference type="STRING" id="930990.A0A067N0F6"/>
<feature type="compositionally biased region" description="Polar residues" evidence="1">
    <location>
        <begin position="437"/>
        <end position="449"/>
    </location>
</feature>
<gene>
    <name evidence="3" type="ORF">BOTBODRAFT_182679</name>
</gene>
<feature type="compositionally biased region" description="Pro residues" evidence="1">
    <location>
        <begin position="802"/>
        <end position="812"/>
    </location>
</feature>
<feature type="transmembrane region" description="Helical" evidence="2">
    <location>
        <begin position="1252"/>
        <end position="1272"/>
    </location>
</feature>
<dbReference type="HOGENOM" id="CLU_256429_0_0_1"/>
<protein>
    <submittedName>
        <fullName evidence="3">Uncharacterized protein</fullName>
    </submittedName>
</protein>
<feature type="region of interest" description="Disordered" evidence="1">
    <location>
        <begin position="138"/>
        <end position="176"/>
    </location>
</feature>
<feature type="compositionally biased region" description="Polar residues" evidence="1">
    <location>
        <begin position="849"/>
        <end position="860"/>
    </location>
</feature>
<feature type="compositionally biased region" description="Acidic residues" evidence="1">
    <location>
        <begin position="160"/>
        <end position="170"/>
    </location>
</feature>
<feature type="compositionally biased region" description="Basic and acidic residues" evidence="1">
    <location>
        <begin position="630"/>
        <end position="639"/>
    </location>
</feature>
<feature type="compositionally biased region" description="Polar residues" evidence="1">
    <location>
        <begin position="1094"/>
        <end position="1106"/>
    </location>
</feature>
<feature type="region of interest" description="Disordered" evidence="1">
    <location>
        <begin position="295"/>
        <end position="353"/>
    </location>
</feature>
<feature type="compositionally biased region" description="Pro residues" evidence="1">
    <location>
        <begin position="640"/>
        <end position="653"/>
    </location>
</feature>
<feature type="compositionally biased region" description="Acidic residues" evidence="1">
    <location>
        <begin position="559"/>
        <end position="573"/>
    </location>
</feature>
<keyword evidence="2" id="KW-0812">Transmembrane</keyword>
<proteinExistence type="predicted"/>
<dbReference type="EMBL" id="KL198016">
    <property type="protein sequence ID" value="KDQ21309.1"/>
    <property type="molecule type" value="Genomic_DNA"/>
</dbReference>
<accession>A0A067N0F6</accession>
<feature type="compositionally biased region" description="Polar residues" evidence="1">
    <location>
        <begin position="325"/>
        <end position="342"/>
    </location>
</feature>
<feature type="compositionally biased region" description="Polar residues" evidence="1">
    <location>
        <begin position="1175"/>
        <end position="1197"/>
    </location>
</feature>
<evidence type="ECO:0000256" key="2">
    <source>
        <dbReference type="SAM" id="Phobius"/>
    </source>
</evidence>
<keyword evidence="2" id="KW-1133">Transmembrane helix</keyword>
<dbReference type="OrthoDB" id="3230534at2759"/>
<sequence length="1369" mass="147145">MTSSDHHDAGYASATSQTPSFAPRLRIPRHSLALGTSARSLRISDIDLGQVESEDDGHYTAPRYNSNRSESKETADFSKSFASGGLGASATSSSSVVPPVSTDVGDTTMPRAGDASLPPPPDTPAARLRALMDRMQASISSGTPPRSSHYSQPSGPPSELESDMDGDMDMELSTGADDSFKGMFERAGTMLQQGFGGGDENAFVEEFLPQAPVTSTPKPTIGLGRASVQTPLDGSVSQRRSSLDALKAHINTHGISESDDDVARTPIVTSFLQLACLTVSRPTPRPPLRQSLSALRAQLESSDLTHSPRVPSPSLESYRPPSAPASPQDQIRPASVSSRSHTPPTPPAAPLNSSLSFSEQLARRKAIFNSQKRTTTPPTPASYPHHSLFSGKTPRPPSPEARAPSPPVTQNDSSYSPRRQHREPSRGLPTFHRPYGQAQNQTQNDRSSQPSPPVSENVAPNRFPSFSSSTRFPSFGEMNLADLLEEDKPASDSAEWGLPPRKTSVKSDEGDIASSGGLQQVAAPEEEEGYGTNRDGGEGRGGGESVRGSEFESSLTFSDEPDDWVPDDVDGVTESERAPSREPSPELERSASFSVSASQPWPRSFQEEPTAPTPERGALQRSIPLRISRSRLEPEEIPRNDPPSAPSSPPHPPLFFASQSQSRTPLREESRENLLGSSSSSTRRSLISRLSRTQANSMSRTFSRHTPSPPPFASGSIPQSYTPPEPRSPSPTAPPFPPSHPARASAPFGAESSVLPSLSPARGEKPAATIPSAPPAPEFPLGRSSSTPLSSPPHGRQNEPVVPTPPSTPPALPAARLPESTTPPGTPTRSASMPAPSTPVLVTPRRKSFQMSRTFSQFQTPSPPKGLPELPDPPSASETEDDRGVRNAEPAAVLFSTPGPKEADVNGGDNGVGFGRLPPKTPKFPGAWATPAPPKLIQRVSDTPSPPPPTRARSVSPTQPVAGSSKSAEPLRPSFVPFSTGDVTPLPRVFNSRFPPKTPAPPGGWNATPKSILKVRFDGDAARAAALPALDGTPTGLGEKRVTIDAEKSPPTGFHATLRRRSKMRMVDAFGADVGDDEEPVEQMSLDDTVATEDPSTSELGRSTSTPRKRSRMRVVDEFGNSLDEVTGLDDSPALGRGPGGDTRSTIAAVKRSIRELAEEWDREDSYSAEGARPNNPTSQRATSDNRLSGPKPSSSAVRAELARLQRQQQLLRSERMELEEKMQQFNSGMHKSENLNLPVEQRPISRKRRTGWVWVVLVLELVLFLVVMRAASYYAKYHFMTVYYDPLYPALFTPRHDSWTSWLLPGASPLAPRDGGGPMRFLGLDKVGNAITRTVDLLIGIPRGWEWGAEGWTRTLTLDHGARHRAPT</sequence>
<name>A0A067N0F6_BOTB1</name>
<feature type="region of interest" description="Disordered" evidence="1">
    <location>
        <begin position="369"/>
        <end position="1009"/>
    </location>
</feature>
<feature type="compositionally biased region" description="Low complexity" evidence="1">
    <location>
        <begin position="673"/>
        <end position="692"/>
    </location>
</feature>
<feature type="compositionally biased region" description="Polar residues" evidence="1">
    <location>
        <begin position="693"/>
        <end position="706"/>
    </location>
</feature>
<feature type="compositionally biased region" description="Pro residues" evidence="1">
    <location>
        <begin position="721"/>
        <end position="740"/>
    </location>
</feature>
<feature type="compositionally biased region" description="Polar residues" evidence="1">
    <location>
        <begin position="591"/>
        <end position="601"/>
    </location>
</feature>
<feature type="compositionally biased region" description="Polar residues" evidence="1">
    <location>
        <begin position="138"/>
        <end position="153"/>
    </location>
</feature>
<feature type="compositionally biased region" description="Polar residues" evidence="1">
    <location>
        <begin position="408"/>
        <end position="417"/>
    </location>
</feature>
<feature type="compositionally biased region" description="Pro residues" evidence="1">
    <location>
        <begin position="394"/>
        <end position="407"/>
    </location>
</feature>
<evidence type="ECO:0000313" key="4">
    <source>
        <dbReference type="Proteomes" id="UP000027195"/>
    </source>
</evidence>
<feature type="region of interest" description="Disordered" evidence="1">
    <location>
        <begin position="1160"/>
        <end position="1198"/>
    </location>
</feature>
<keyword evidence="4" id="KW-1185">Reference proteome</keyword>
<feature type="compositionally biased region" description="Low complexity" evidence="1">
    <location>
        <begin position="462"/>
        <end position="475"/>
    </location>
</feature>
<feature type="compositionally biased region" description="Pro residues" evidence="1">
    <location>
        <begin position="861"/>
        <end position="874"/>
    </location>
</feature>
<feature type="compositionally biased region" description="Basic and acidic residues" evidence="1">
    <location>
        <begin position="574"/>
        <end position="589"/>
    </location>
</feature>
<keyword evidence="2" id="KW-0472">Membrane</keyword>
<dbReference type="Proteomes" id="UP000027195">
    <property type="component" value="Unassembled WGS sequence"/>
</dbReference>